<feature type="transmembrane region" description="Helical" evidence="1">
    <location>
        <begin position="244"/>
        <end position="263"/>
    </location>
</feature>
<dbReference type="EMBL" id="AP018042">
    <property type="protein sequence ID" value="BAX79623.1"/>
    <property type="molecule type" value="Genomic_DNA"/>
</dbReference>
<gene>
    <name evidence="2" type="ORF">ALGA_1237</name>
</gene>
<keyword evidence="1" id="KW-0812">Transmembrane</keyword>
<dbReference type="AlphaFoldDB" id="A0A1Y1CHR2"/>
<name>A0A1Y1CHR2_9BACT</name>
<dbReference type="PANTHER" id="PTHR43044:SF1">
    <property type="entry name" value="QUINOL:CYTOCHROME C OXIDOREDUCTASE QUINONE-BINDING SUBUNIT 2"/>
    <property type="match status" value="1"/>
</dbReference>
<feature type="transmembrane region" description="Helical" evidence="1">
    <location>
        <begin position="12"/>
        <end position="32"/>
    </location>
</feature>
<protein>
    <recommendedName>
        <fullName evidence="4">Quinol:cytochrome C oxidoreductase</fullName>
    </recommendedName>
</protein>
<dbReference type="Proteomes" id="UP000218267">
    <property type="component" value="Chromosome"/>
</dbReference>
<accession>A0A1Y1CHR2</accession>
<reference evidence="3" key="2">
    <citation type="journal article" date="2020" name="Antonie Van Leeuwenhoek">
        <title>Labilibaculum antarcticum sp. nov., a novel facultative anaerobic, psychrotorelant bacterium isolated from marine sediment of Antarctica.</title>
        <authorList>
            <person name="Watanabe M."/>
            <person name="Kojima H."/>
            <person name="Fukui M."/>
        </authorList>
    </citation>
    <scope>NUCLEOTIDE SEQUENCE [LARGE SCALE GENOMIC DNA]</scope>
    <source>
        <strain evidence="3">SPP2</strain>
    </source>
</reference>
<reference evidence="2 3" key="1">
    <citation type="journal article" date="2018" name="Mar. Genomics">
        <title>Complete genome sequence of Marinifilaceae bacterium strain SPP2, isolated from the Antarctic marine sediment.</title>
        <authorList>
            <person name="Watanabe M."/>
            <person name="Kojima H."/>
            <person name="Fukui M."/>
        </authorList>
    </citation>
    <scope>NUCLEOTIDE SEQUENCE [LARGE SCALE GENOMIC DNA]</scope>
    <source>
        <strain evidence="2 3">SPP2</strain>
    </source>
</reference>
<organism evidence="2 3">
    <name type="scientific">Labilibaculum antarcticum</name>
    <dbReference type="NCBI Taxonomy" id="1717717"/>
    <lineage>
        <taxon>Bacteria</taxon>
        <taxon>Pseudomonadati</taxon>
        <taxon>Bacteroidota</taxon>
        <taxon>Bacteroidia</taxon>
        <taxon>Marinilabiliales</taxon>
        <taxon>Marinifilaceae</taxon>
        <taxon>Labilibaculum</taxon>
    </lineage>
</organism>
<dbReference type="RefSeq" id="WP_096428517.1">
    <property type="nucleotide sequence ID" value="NZ_AP018042.1"/>
</dbReference>
<feature type="transmembrane region" description="Helical" evidence="1">
    <location>
        <begin position="44"/>
        <end position="61"/>
    </location>
</feature>
<keyword evidence="1" id="KW-0472">Membrane</keyword>
<dbReference type="KEGG" id="mbas:ALGA_1237"/>
<dbReference type="PANTHER" id="PTHR43044">
    <property type="match status" value="1"/>
</dbReference>
<evidence type="ECO:0008006" key="4">
    <source>
        <dbReference type="Google" id="ProtNLM"/>
    </source>
</evidence>
<keyword evidence="1" id="KW-1133">Transmembrane helix</keyword>
<evidence type="ECO:0000313" key="2">
    <source>
        <dbReference type="EMBL" id="BAX79623.1"/>
    </source>
</evidence>
<feature type="transmembrane region" description="Helical" evidence="1">
    <location>
        <begin position="313"/>
        <end position="337"/>
    </location>
</feature>
<dbReference type="OrthoDB" id="140980at2"/>
<proteinExistence type="predicted"/>
<feature type="transmembrane region" description="Helical" evidence="1">
    <location>
        <begin position="168"/>
        <end position="189"/>
    </location>
</feature>
<keyword evidence="3" id="KW-1185">Reference proteome</keyword>
<sequence length="387" mass="45108">MDKNYTFSRKTQITLLAVGGFGILLLLLGYFIEAPSSQRFWTNYLINNLFFLFIALFGGVFQALHKIAYSGWHIALQRIPEALASFLPISAIMMFLLYFGMHDIYHWSHEGLHDPILEAKAAYLNIPFFFIRMAVYFGVWIWLTRLLRKNSLQQDLSNDIKYYKKGKLLAALFMVFFAISSSTMSWDWLMSIDAHWYSTLYGWFVFIGLFEIGIASIILFISFLKWKGHLEFINKEHIHDMGKYLFAFSIFWMYLWFSQYLLIWYSHIPEETAYFAPRLNDHTVLFFTILVLNFLIPLLGLMTRNSKRNLKWLSLMAVVVLVGQWLNIYLLVIPGTIGKTAQIGFTEIGFVCLYLGGFLFVVFASLAKAPLLSKNDPLLKESFHYET</sequence>
<evidence type="ECO:0000256" key="1">
    <source>
        <dbReference type="SAM" id="Phobius"/>
    </source>
</evidence>
<evidence type="ECO:0000313" key="3">
    <source>
        <dbReference type="Proteomes" id="UP000218267"/>
    </source>
</evidence>
<feature type="transmembrane region" description="Helical" evidence="1">
    <location>
        <begin position="343"/>
        <end position="366"/>
    </location>
</feature>
<feature type="transmembrane region" description="Helical" evidence="1">
    <location>
        <begin position="82"/>
        <end position="101"/>
    </location>
</feature>
<feature type="transmembrane region" description="Helical" evidence="1">
    <location>
        <begin position="201"/>
        <end position="224"/>
    </location>
</feature>
<feature type="transmembrane region" description="Helical" evidence="1">
    <location>
        <begin position="121"/>
        <end position="147"/>
    </location>
</feature>
<feature type="transmembrane region" description="Helical" evidence="1">
    <location>
        <begin position="283"/>
        <end position="301"/>
    </location>
</feature>